<dbReference type="Pfam" id="PF07690">
    <property type="entry name" value="MFS_1"/>
    <property type="match status" value="2"/>
</dbReference>
<dbReference type="InterPro" id="IPR050327">
    <property type="entry name" value="Proton-linked_MCT"/>
</dbReference>
<feature type="transmembrane region" description="Helical" evidence="1">
    <location>
        <begin position="179"/>
        <end position="198"/>
    </location>
</feature>
<dbReference type="PANTHER" id="PTHR11360">
    <property type="entry name" value="MONOCARBOXYLATE TRANSPORTER"/>
    <property type="match status" value="1"/>
</dbReference>
<feature type="transmembrane region" description="Helical" evidence="1">
    <location>
        <begin position="276"/>
        <end position="294"/>
    </location>
</feature>
<name>A0A381YE77_9ZZZZ</name>
<feature type="transmembrane region" description="Helical" evidence="1">
    <location>
        <begin position="21"/>
        <end position="43"/>
    </location>
</feature>
<protein>
    <recommendedName>
        <fullName evidence="2">Major facilitator superfamily (MFS) profile domain-containing protein</fullName>
    </recommendedName>
</protein>
<dbReference type="PROSITE" id="PS50850">
    <property type="entry name" value="MFS"/>
    <property type="match status" value="1"/>
</dbReference>
<feature type="transmembrane region" description="Helical" evidence="1">
    <location>
        <begin position="366"/>
        <end position="385"/>
    </location>
</feature>
<reference evidence="3" key="1">
    <citation type="submission" date="2018-05" db="EMBL/GenBank/DDBJ databases">
        <authorList>
            <person name="Lanie J.A."/>
            <person name="Ng W.-L."/>
            <person name="Kazmierczak K.M."/>
            <person name="Andrzejewski T.M."/>
            <person name="Davidsen T.M."/>
            <person name="Wayne K.J."/>
            <person name="Tettelin H."/>
            <person name="Glass J.I."/>
            <person name="Rusch D."/>
            <person name="Podicherti R."/>
            <person name="Tsui H.-C.T."/>
            <person name="Winkler M.E."/>
        </authorList>
    </citation>
    <scope>NUCLEOTIDE SEQUENCE</scope>
</reference>
<proteinExistence type="predicted"/>
<dbReference type="PANTHER" id="PTHR11360:SF290">
    <property type="entry name" value="MONOCARBOXYLATE MFS PERMEASE"/>
    <property type="match status" value="1"/>
</dbReference>
<dbReference type="EMBL" id="UINC01018031">
    <property type="protein sequence ID" value="SVA75348.1"/>
    <property type="molecule type" value="Genomic_DNA"/>
</dbReference>
<feature type="transmembrane region" description="Helical" evidence="1">
    <location>
        <begin position="114"/>
        <end position="138"/>
    </location>
</feature>
<dbReference type="GO" id="GO:0022857">
    <property type="term" value="F:transmembrane transporter activity"/>
    <property type="evidence" value="ECO:0007669"/>
    <property type="project" value="InterPro"/>
</dbReference>
<feature type="transmembrane region" description="Helical" evidence="1">
    <location>
        <begin position="306"/>
        <end position="325"/>
    </location>
</feature>
<feature type="domain" description="Major facilitator superfamily (MFS) profile" evidence="2">
    <location>
        <begin position="23"/>
        <end position="421"/>
    </location>
</feature>
<organism evidence="3">
    <name type="scientific">marine metagenome</name>
    <dbReference type="NCBI Taxonomy" id="408172"/>
    <lineage>
        <taxon>unclassified sequences</taxon>
        <taxon>metagenomes</taxon>
        <taxon>ecological metagenomes</taxon>
    </lineage>
</organism>
<dbReference type="InterPro" id="IPR036259">
    <property type="entry name" value="MFS_trans_sf"/>
</dbReference>
<dbReference type="InterPro" id="IPR020846">
    <property type="entry name" value="MFS_dom"/>
</dbReference>
<accession>A0A381YE77</accession>
<feature type="transmembrane region" description="Helical" evidence="1">
    <location>
        <begin position="397"/>
        <end position="416"/>
    </location>
</feature>
<dbReference type="InterPro" id="IPR011701">
    <property type="entry name" value="MFS"/>
</dbReference>
<feature type="transmembrane region" description="Helical" evidence="1">
    <location>
        <begin position="331"/>
        <end position="354"/>
    </location>
</feature>
<sequence length="421" mass="44852">MIKIEPDFDVPPQSRGGIYHGWPIAVVSFLAIAGSIGFGQYAFGLFIVPLEQEFGWSRTQINGAIMLGVVLHLFSPFVGRALDLFGSRYIMGVSLAAIAVGFVLRSVMTDLWQFYLFSGLIFAGSPGAAMLPTGRLVALWFPSIRGRMMGLVTAGNNFGGMISIPIITVIIALGGWRTAFFITGIILGVMSVLVLLVVRDSAEDVHKEIGKRWTPSGTAAAAVTRIINGLSVSQSIRTRAFWLIGAGMTLQQFVRTTLVTQLAAHLQDIEFSPAQIGASLSILAFFGVTSKIVFGRISEAITARWSYALVVGIQLVGIAGFLFLAGRNFPLVFVFLSVFGLGMGGIGTLGPLAVTEMFGLKNYGSISGLIRQGVIIPGISGPLLAGAVFDSKGSYDLAFQIILGFLALSCLCFALARPPQK</sequence>
<feature type="transmembrane region" description="Helical" evidence="1">
    <location>
        <begin position="89"/>
        <end position="108"/>
    </location>
</feature>
<keyword evidence="1" id="KW-0472">Membrane</keyword>
<dbReference type="AlphaFoldDB" id="A0A381YE77"/>
<keyword evidence="1" id="KW-0812">Transmembrane</keyword>
<evidence type="ECO:0000256" key="1">
    <source>
        <dbReference type="SAM" id="Phobius"/>
    </source>
</evidence>
<keyword evidence="1" id="KW-1133">Transmembrane helix</keyword>
<evidence type="ECO:0000259" key="2">
    <source>
        <dbReference type="PROSITE" id="PS50850"/>
    </source>
</evidence>
<feature type="transmembrane region" description="Helical" evidence="1">
    <location>
        <begin position="150"/>
        <end position="173"/>
    </location>
</feature>
<dbReference type="Gene3D" id="1.20.1250.20">
    <property type="entry name" value="MFS general substrate transporter like domains"/>
    <property type="match status" value="2"/>
</dbReference>
<gene>
    <name evidence="3" type="ORF">METZ01_LOCUS128202</name>
</gene>
<evidence type="ECO:0000313" key="3">
    <source>
        <dbReference type="EMBL" id="SVA75348.1"/>
    </source>
</evidence>
<feature type="transmembrane region" description="Helical" evidence="1">
    <location>
        <begin position="63"/>
        <end position="82"/>
    </location>
</feature>
<dbReference type="SUPFAM" id="SSF103473">
    <property type="entry name" value="MFS general substrate transporter"/>
    <property type="match status" value="1"/>
</dbReference>